<evidence type="ECO:0000313" key="3">
    <source>
        <dbReference type="EMBL" id="OAS24597.1"/>
    </source>
</evidence>
<dbReference type="EMBL" id="LWHQ01000022">
    <property type="protein sequence ID" value="OAS24597.1"/>
    <property type="molecule type" value="Genomic_DNA"/>
</dbReference>
<keyword evidence="1" id="KW-1133">Transmembrane helix</keyword>
<reference evidence="3 4" key="1">
    <citation type="submission" date="2016-04" db="EMBL/GenBank/DDBJ databases">
        <authorList>
            <person name="Evans L.H."/>
            <person name="Alamgir A."/>
            <person name="Owens N."/>
            <person name="Weber N.D."/>
            <person name="Virtaneva K."/>
            <person name="Barbian K."/>
            <person name="Babar A."/>
            <person name="Rosenke K."/>
        </authorList>
    </citation>
    <scope>NUCLEOTIDE SEQUENCE [LARGE SCALE GENOMIC DNA]</scope>
    <source>
        <strain evidence="3 4">PMB02</strain>
    </source>
</reference>
<dbReference type="Gene3D" id="3.30.70.270">
    <property type="match status" value="1"/>
</dbReference>
<evidence type="ECO:0000256" key="1">
    <source>
        <dbReference type="SAM" id="Phobius"/>
    </source>
</evidence>
<feature type="transmembrane region" description="Helical" evidence="1">
    <location>
        <begin position="34"/>
        <end position="55"/>
    </location>
</feature>
<dbReference type="OrthoDB" id="9812260at2"/>
<sequence>MSDAPPTYLLPKVAPLRWLADPGLDLPADLRSRLLATFLPSVSSLVLGAMAMLLVEAAAAIRHPGPLFLGLLLADAGLLVLRIGLFLRAGRVLARGEPVPTDLLLATSVVWAGLVGASTVLCFVSGDPLLQFLATLTMMGVVSGIVTRNYGAPRLAVTMVALCDLPLKTMMPIHFRDPWYLIGTLLGLLFVVAIVGTLGRLNRNYVEVMLAKRENQRRATHDPLTGLRNRTGLMEELAGRLRGGTDDLALLYLDLDGFKAVNDGLGHAAGDALLVEIARRIAAAIPKEWQAARFGGDEFVILACGGRAHEAAVVAVRLIEAVKAPYAIGIGVGLSVGIGWATPGMTPEALLAEADAALYRAKAAGKGRLATSGVTIEPAAAPGPRGATRTGWA</sequence>
<dbReference type="InterPro" id="IPR029787">
    <property type="entry name" value="Nucleotide_cyclase"/>
</dbReference>
<dbReference type="CDD" id="cd01949">
    <property type="entry name" value="GGDEF"/>
    <property type="match status" value="1"/>
</dbReference>
<dbReference type="NCBIfam" id="TIGR00254">
    <property type="entry name" value="GGDEF"/>
    <property type="match status" value="1"/>
</dbReference>
<protein>
    <recommendedName>
        <fullName evidence="2">GGDEF domain-containing protein</fullName>
    </recommendedName>
</protein>
<dbReference type="SMART" id="SM00267">
    <property type="entry name" value="GGDEF"/>
    <property type="match status" value="1"/>
</dbReference>
<gene>
    <name evidence="3" type="ORF">A5481_12670</name>
</gene>
<dbReference type="Pfam" id="PF00990">
    <property type="entry name" value="GGDEF"/>
    <property type="match status" value="1"/>
</dbReference>
<dbReference type="PANTHER" id="PTHR44757">
    <property type="entry name" value="DIGUANYLATE CYCLASE DGCP"/>
    <property type="match status" value="1"/>
</dbReference>
<feature type="transmembrane region" description="Helical" evidence="1">
    <location>
        <begin position="129"/>
        <end position="146"/>
    </location>
</feature>
<feature type="transmembrane region" description="Helical" evidence="1">
    <location>
        <begin position="179"/>
        <end position="199"/>
    </location>
</feature>
<dbReference type="Proteomes" id="UP000078316">
    <property type="component" value="Unassembled WGS sequence"/>
</dbReference>
<keyword evidence="1" id="KW-0472">Membrane</keyword>
<dbReference type="AlphaFoldDB" id="A0A179SCM0"/>
<proteinExistence type="predicted"/>
<dbReference type="RefSeq" id="WP_048431872.1">
    <property type="nucleotide sequence ID" value="NZ_LWHQ01000022.1"/>
</dbReference>
<keyword evidence="1" id="KW-0812">Transmembrane</keyword>
<feature type="transmembrane region" description="Helical" evidence="1">
    <location>
        <begin position="67"/>
        <end position="87"/>
    </location>
</feature>
<comment type="caution">
    <text evidence="3">The sequence shown here is derived from an EMBL/GenBank/DDBJ whole genome shotgun (WGS) entry which is preliminary data.</text>
</comment>
<dbReference type="STRING" id="427683.A5481_12670"/>
<dbReference type="PANTHER" id="PTHR44757:SF2">
    <property type="entry name" value="BIOFILM ARCHITECTURE MAINTENANCE PROTEIN MBAA"/>
    <property type="match status" value="1"/>
</dbReference>
<accession>A0A179SCM0</accession>
<dbReference type="InterPro" id="IPR000160">
    <property type="entry name" value="GGDEF_dom"/>
</dbReference>
<feature type="domain" description="GGDEF" evidence="2">
    <location>
        <begin position="246"/>
        <end position="374"/>
    </location>
</feature>
<evidence type="ECO:0000313" key="4">
    <source>
        <dbReference type="Proteomes" id="UP000078316"/>
    </source>
</evidence>
<dbReference type="InterPro" id="IPR043128">
    <property type="entry name" value="Rev_trsase/Diguanyl_cyclase"/>
</dbReference>
<dbReference type="PROSITE" id="PS50887">
    <property type="entry name" value="GGDEF"/>
    <property type="match status" value="1"/>
</dbReference>
<name>A0A179SCM0_9HYPH</name>
<dbReference type="SUPFAM" id="SSF55073">
    <property type="entry name" value="Nucleotide cyclase"/>
    <property type="match status" value="1"/>
</dbReference>
<organism evidence="3 4">
    <name type="scientific">Methylobacterium platani</name>
    <dbReference type="NCBI Taxonomy" id="427683"/>
    <lineage>
        <taxon>Bacteria</taxon>
        <taxon>Pseudomonadati</taxon>
        <taxon>Pseudomonadota</taxon>
        <taxon>Alphaproteobacteria</taxon>
        <taxon>Hyphomicrobiales</taxon>
        <taxon>Methylobacteriaceae</taxon>
        <taxon>Methylobacterium</taxon>
    </lineage>
</organism>
<feature type="transmembrane region" description="Helical" evidence="1">
    <location>
        <begin position="103"/>
        <end position="124"/>
    </location>
</feature>
<evidence type="ECO:0000259" key="2">
    <source>
        <dbReference type="PROSITE" id="PS50887"/>
    </source>
</evidence>
<dbReference type="InterPro" id="IPR052155">
    <property type="entry name" value="Biofilm_reg_signaling"/>
</dbReference>